<evidence type="ECO:0000256" key="8">
    <source>
        <dbReference type="PIRSR" id="PIRSR618044-2"/>
    </source>
</evidence>
<dbReference type="GO" id="GO:0008360">
    <property type="term" value="P:regulation of cell shape"/>
    <property type="evidence" value="ECO:0007669"/>
    <property type="project" value="UniProtKB-KW"/>
</dbReference>
<reference evidence="11 12" key="1">
    <citation type="submission" date="2017-12" db="EMBL/GenBank/DDBJ databases">
        <title>Phylogenetic diversity of female urinary microbiome.</title>
        <authorList>
            <person name="Thomas-White K."/>
            <person name="Wolfe A.J."/>
        </authorList>
    </citation>
    <scope>NUCLEOTIDE SEQUENCE [LARGE SCALE GENOMIC DNA]</scope>
    <source>
        <strain evidence="11 12">UMB0844</strain>
    </source>
</reference>
<comment type="similarity">
    <text evidence="1 9">Belongs to the peptidase S11 family.</text>
</comment>
<sequence length="487" mass="55043">MVKFGFNRIRGLHVLVSRSLKNKKRRRKNSVKKRRNKEILKKWIFPCLILSSFFGIIPQEAKAEEVSLQNFSEQLDQTYQFPFQTGIVINQQTGQILYEKQADQLHGIASLTKLLSLYVIYDYLANDKLQLDSKVSISPEVAAHSRAEGLSNVPLQAGDDYTVDQLLDAIIIASANSATVALAEKIAGSEDQFIQLMENKLKELHISDYQLVSASGLHSGLRMDGGKEGVSPKAENQLSARSIAVLVQRLLTDYPDVQRRAQITYKNFKVSDQIVYPLQNSNQLLPGMKYETKQVTGLKTGTEEKAGACLVATFRMNQQSIIAVTLGAPSDKERFLGTKKLLKSLENHLVWTRFAKEGSFYNEGHPVSVYGGNKVITRLQYQRDVTCFLPKKHSEDVNVWSDFENSVQYNTEGQLEIKAPLVMDKKVADERLHLSFYENINGQKFLKAPLSPTEEVKAVSLGVQITRKVHETIQFIMSWFRYKIAYG</sequence>
<dbReference type="PANTHER" id="PTHR21581:SF11">
    <property type="entry name" value="D-ALANYL-D-ALANINE CARBOXYPEPTIDASE DACA"/>
    <property type="match status" value="1"/>
</dbReference>
<keyword evidence="5" id="KW-0573">Peptidoglycan synthesis</keyword>
<evidence type="ECO:0000256" key="1">
    <source>
        <dbReference type="ARBA" id="ARBA00007164"/>
    </source>
</evidence>
<dbReference type="GO" id="GO:0009002">
    <property type="term" value="F:serine-type D-Ala-D-Ala carboxypeptidase activity"/>
    <property type="evidence" value="ECO:0007669"/>
    <property type="project" value="InterPro"/>
</dbReference>
<evidence type="ECO:0000259" key="10">
    <source>
        <dbReference type="Pfam" id="PF00768"/>
    </source>
</evidence>
<dbReference type="InterPro" id="IPR012338">
    <property type="entry name" value="Beta-lactam/transpept-like"/>
</dbReference>
<accession>A0A2I1K8H8</accession>
<dbReference type="Pfam" id="PF00768">
    <property type="entry name" value="Peptidase_S11"/>
    <property type="match status" value="1"/>
</dbReference>
<keyword evidence="2" id="KW-0732">Signal</keyword>
<dbReference type="InterPro" id="IPR018044">
    <property type="entry name" value="Peptidase_S11"/>
</dbReference>
<proteinExistence type="inferred from homology"/>
<evidence type="ECO:0000256" key="9">
    <source>
        <dbReference type="RuleBase" id="RU004016"/>
    </source>
</evidence>
<evidence type="ECO:0000256" key="4">
    <source>
        <dbReference type="ARBA" id="ARBA00022960"/>
    </source>
</evidence>
<dbReference type="SUPFAM" id="SSF56601">
    <property type="entry name" value="beta-lactamase/transpeptidase-like"/>
    <property type="match status" value="1"/>
</dbReference>
<evidence type="ECO:0000256" key="7">
    <source>
        <dbReference type="PIRSR" id="PIRSR618044-1"/>
    </source>
</evidence>
<feature type="active site" description="Proton acceptor" evidence="7">
    <location>
        <position position="113"/>
    </location>
</feature>
<evidence type="ECO:0000313" key="11">
    <source>
        <dbReference type="EMBL" id="PKY91921.1"/>
    </source>
</evidence>
<comment type="caution">
    <text evidence="11">The sequence shown here is derived from an EMBL/GenBank/DDBJ whole genome shotgun (WGS) entry which is preliminary data.</text>
</comment>
<evidence type="ECO:0000313" key="12">
    <source>
        <dbReference type="Proteomes" id="UP000234775"/>
    </source>
</evidence>
<dbReference type="EMBL" id="PKGZ01000001">
    <property type="protein sequence ID" value="PKY91921.1"/>
    <property type="molecule type" value="Genomic_DNA"/>
</dbReference>
<keyword evidence="4" id="KW-0133">Cell shape</keyword>
<feature type="active site" evidence="7">
    <location>
        <position position="174"/>
    </location>
</feature>
<dbReference type="InterPro" id="IPR001967">
    <property type="entry name" value="Peptidase_S11_N"/>
</dbReference>
<protein>
    <recommendedName>
        <fullName evidence="10">Peptidase S11 D-alanyl-D-alanine carboxypeptidase A N-terminal domain-containing protein</fullName>
    </recommendedName>
</protein>
<feature type="binding site" evidence="8">
    <location>
        <position position="299"/>
    </location>
    <ligand>
        <name>substrate</name>
    </ligand>
</feature>
<keyword evidence="3" id="KW-0378">Hydrolase</keyword>
<dbReference type="Proteomes" id="UP000234775">
    <property type="component" value="Unassembled WGS sequence"/>
</dbReference>
<dbReference type="PANTHER" id="PTHR21581">
    <property type="entry name" value="D-ALANYL-D-ALANINE CARBOXYPEPTIDASE"/>
    <property type="match status" value="1"/>
</dbReference>
<dbReference type="GO" id="GO:0009252">
    <property type="term" value="P:peptidoglycan biosynthetic process"/>
    <property type="evidence" value="ECO:0007669"/>
    <property type="project" value="UniProtKB-KW"/>
</dbReference>
<organism evidence="11 12">
    <name type="scientific">Aerococcus christensenii</name>
    <dbReference type="NCBI Taxonomy" id="87541"/>
    <lineage>
        <taxon>Bacteria</taxon>
        <taxon>Bacillati</taxon>
        <taxon>Bacillota</taxon>
        <taxon>Bacilli</taxon>
        <taxon>Lactobacillales</taxon>
        <taxon>Aerococcaceae</taxon>
        <taxon>Aerococcus</taxon>
    </lineage>
</organism>
<evidence type="ECO:0000256" key="6">
    <source>
        <dbReference type="ARBA" id="ARBA00023316"/>
    </source>
</evidence>
<evidence type="ECO:0000256" key="2">
    <source>
        <dbReference type="ARBA" id="ARBA00022729"/>
    </source>
</evidence>
<evidence type="ECO:0000256" key="5">
    <source>
        <dbReference type="ARBA" id="ARBA00022984"/>
    </source>
</evidence>
<feature type="active site" description="Acyl-ester intermediate" evidence="7">
    <location>
        <position position="110"/>
    </location>
</feature>
<keyword evidence="12" id="KW-1185">Reference proteome</keyword>
<gene>
    <name evidence="11" type="ORF">CYJ27_00310</name>
</gene>
<dbReference type="Gene3D" id="3.40.710.10">
    <property type="entry name" value="DD-peptidase/beta-lactamase superfamily"/>
    <property type="match status" value="1"/>
</dbReference>
<keyword evidence="6" id="KW-0961">Cell wall biogenesis/degradation</keyword>
<name>A0A2I1K8H8_9LACT</name>
<dbReference type="GO" id="GO:0006508">
    <property type="term" value="P:proteolysis"/>
    <property type="evidence" value="ECO:0007669"/>
    <property type="project" value="InterPro"/>
</dbReference>
<dbReference type="AlphaFoldDB" id="A0A2I1K8H8"/>
<feature type="domain" description="Peptidase S11 D-alanyl-D-alanine carboxypeptidase A N-terminal" evidence="10">
    <location>
        <begin position="84"/>
        <end position="329"/>
    </location>
</feature>
<dbReference type="GO" id="GO:0071555">
    <property type="term" value="P:cell wall organization"/>
    <property type="evidence" value="ECO:0007669"/>
    <property type="project" value="UniProtKB-KW"/>
</dbReference>
<evidence type="ECO:0000256" key="3">
    <source>
        <dbReference type="ARBA" id="ARBA00022801"/>
    </source>
</evidence>
<dbReference type="PRINTS" id="PR00725">
    <property type="entry name" value="DADACBPTASE1"/>
</dbReference>